<dbReference type="EMBL" id="CP012670">
    <property type="protein sequence ID" value="AUX22791.1"/>
    <property type="molecule type" value="Genomic_DNA"/>
</dbReference>
<dbReference type="GO" id="GO:0004177">
    <property type="term" value="F:aminopeptidase activity"/>
    <property type="evidence" value="ECO:0007669"/>
    <property type="project" value="UniProtKB-KW"/>
</dbReference>
<dbReference type="OrthoDB" id="9789219at2"/>
<protein>
    <submittedName>
        <fullName evidence="2">Aminopeptidase</fullName>
        <ecNumber evidence="2">3.4.11.-</ecNumber>
    </submittedName>
</protein>
<dbReference type="GO" id="GO:0008235">
    <property type="term" value="F:metalloexopeptidase activity"/>
    <property type="evidence" value="ECO:0007669"/>
    <property type="project" value="InterPro"/>
</dbReference>
<dbReference type="GO" id="GO:0006508">
    <property type="term" value="P:proteolysis"/>
    <property type="evidence" value="ECO:0007669"/>
    <property type="project" value="InterPro"/>
</dbReference>
<dbReference type="PANTHER" id="PTHR12147:SF26">
    <property type="entry name" value="PEPTIDASE M28 DOMAIN-CONTAINING PROTEIN"/>
    <property type="match status" value="1"/>
</dbReference>
<dbReference type="PANTHER" id="PTHR12147">
    <property type="entry name" value="METALLOPEPTIDASE M28 FAMILY MEMBER"/>
    <property type="match status" value="1"/>
</dbReference>
<dbReference type="SUPFAM" id="SSF53187">
    <property type="entry name" value="Zn-dependent exopeptidases"/>
    <property type="match status" value="1"/>
</dbReference>
<keyword evidence="2" id="KW-0378">Hydrolase</keyword>
<name>A0A4P2Q146_SORCE</name>
<dbReference type="EC" id="3.4.11.-" evidence="2"/>
<dbReference type="Gene3D" id="3.40.630.10">
    <property type="entry name" value="Zn peptidases"/>
    <property type="match status" value="1"/>
</dbReference>
<keyword evidence="2" id="KW-0645">Protease</keyword>
<feature type="domain" description="Peptidase M28" evidence="1">
    <location>
        <begin position="73"/>
        <end position="291"/>
    </location>
</feature>
<dbReference type="Proteomes" id="UP000295781">
    <property type="component" value="Chromosome"/>
</dbReference>
<evidence type="ECO:0000313" key="2">
    <source>
        <dbReference type="EMBL" id="AUX22791.1"/>
    </source>
</evidence>
<dbReference type="InterPro" id="IPR007484">
    <property type="entry name" value="Peptidase_M28"/>
</dbReference>
<proteinExistence type="predicted"/>
<reference evidence="2 3" key="1">
    <citation type="submission" date="2015-09" db="EMBL/GenBank/DDBJ databases">
        <title>Sorangium comparison.</title>
        <authorList>
            <person name="Zaburannyi N."/>
            <person name="Bunk B."/>
            <person name="Overmann J."/>
            <person name="Mueller R."/>
        </authorList>
    </citation>
    <scope>NUCLEOTIDE SEQUENCE [LARGE SCALE GENOMIC DNA]</scope>
    <source>
        <strain evidence="2 3">So ceGT47</strain>
    </source>
</reference>
<dbReference type="Pfam" id="PF04389">
    <property type="entry name" value="Peptidase_M28"/>
    <property type="match status" value="1"/>
</dbReference>
<accession>A0A4P2Q146</accession>
<evidence type="ECO:0000313" key="3">
    <source>
        <dbReference type="Proteomes" id="UP000295781"/>
    </source>
</evidence>
<dbReference type="InterPro" id="IPR045175">
    <property type="entry name" value="M28_fam"/>
</dbReference>
<evidence type="ECO:0000259" key="1">
    <source>
        <dbReference type="Pfam" id="PF04389"/>
    </source>
</evidence>
<organism evidence="2 3">
    <name type="scientific">Sorangium cellulosum</name>
    <name type="common">Polyangium cellulosum</name>
    <dbReference type="NCBI Taxonomy" id="56"/>
    <lineage>
        <taxon>Bacteria</taxon>
        <taxon>Pseudomonadati</taxon>
        <taxon>Myxococcota</taxon>
        <taxon>Polyangia</taxon>
        <taxon>Polyangiales</taxon>
        <taxon>Polyangiaceae</taxon>
        <taxon>Sorangium</taxon>
    </lineage>
</organism>
<dbReference type="RefSeq" id="WP_129347896.1">
    <property type="nucleotide sequence ID" value="NZ_CP012670.1"/>
</dbReference>
<sequence>MELRRTKAVSHQGSLIDALASVSEAELRDAVVALARPRHMLRQRAENRRAARYVAGALEERGYAVEIEGELGNVVAPPRGPSDRPMILVGAHYDSVPDTPGADDNASGIAAMLACARALARLDPALPVGFVAWNGEEDGLLGSVEFVARRRSQGEAPIAAVHVLEMVGYASREPGSQRMPVPVPGAPEVGDFIGLLTNQRSNHLVELAAKQAEAMVPELPVVGLKVYLGLEGWLPVLHRSDHSPFWRAKIPAMLWTDTAEFRNPNYHRPTDTPETLDYGFMRRVTQLAIATVARQVRAFYDC</sequence>
<keyword evidence="2" id="KW-0031">Aminopeptidase</keyword>
<gene>
    <name evidence="2" type="ORF">SOCEGT47_033030</name>
</gene>
<dbReference type="AlphaFoldDB" id="A0A4P2Q146"/>